<keyword evidence="6 9" id="KW-1133">Transmembrane helix</keyword>
<dbReference type="Gene3D" id="3.40.50.300">
    <property type="entry name" value="P-loop containing nucleotide triphosphate hydrolases"/>
    <property type="match status" value="2"/>
</dbReference>
<keyword evidence="5" id="KW-0067">ATP-binding</keyword>
<keyword evidence="4" id="KW-0547">Nucleotide-binding</keyword>
<dbReference type="InterPro" id="IPR027417">
    <property type="entry name" value="P-loop_NTPase"/>
</dbReference>
<sequence length="1220" mass="131764">MRPPILLLLLSLASSLSLPSIPGRSSTSSFINSVTYRDGGRIIRDARDGGGIENVKLPQWMEPVSTVGGTFNAKNGGRLTPSKLLLKTLYAVRYRVLLSGILRLLNTFIQILPSLLVRAILVSVETTTTTPISRPPLTTSSLSALLSSLSGLQLSILLYLTLSAKVLVENAFFTTVVDTSTKARHLLNTLVFSSSLSSPSSPTNATSLSLVSSDIPTVDLRWRDQRYRLMGDFIENAKVNKLTNAESSIVLRVESARRREVFLNLLSGGVRSLNSCVLGATTAVVLAVTLAAKVREGGILRGSDVFAAVGIFNQVRFPVLFYPMVLSGIADGVVSARRIADVVGAGEEYRRVLEEGKDWRRPDNSVGFLEGDVEKVVQNSFASNKIVAVVGKVGDGKSDLCKALANRVPSASYFEQDVWLPSGSLLDAVVFGRDFDQAEFDRVVDISQLGEDLEGGLLNLESECGEGGGSLSGGQRARVALARTLYFSDEVIIDDCFASLDSRVKMRVAAELKRSGVRGAVVTNDWEVASRADLIVQVAQTEQGVGRVVKIGMPNEFERWGEGEEGGERVERKERKKAKSSSSSTSSSSSVSIATPDNTVDPEAPMVVRTDTEGLESHVNDTALEEPRGHHTLLEPMGGRRKSSKLTTPTLDEAITAKVPLDTYVKYLKAVRSPGLLLLALSSYCLSNFYQVYQQSLVAKFSSGTTPTQISLLTNAAICVAVAQFFRSLLTTISGTAASQNFHRRMLKALSRAPMSFFDTNPSGQITNRFGKELDTIDRSLPEQMGWVLTCFLQIAFSSVAIATALTPVAIIPLSIIGVFYVNITSFFRSGARSLKVMETKTRGPINQLMAEAKRGNMVIKSLGAEGFWKERFRAAQTANVKAFYGIKRCDRFLSVRLESLANLMVLAAAVLSTKVAKNAGYAGWGLSQALSITGLLNWAVRCLTETEQMITSTQRVKEIIDVEPEVDVGVLAPMHEGLLRSGWPWNGAIEFEGVNMRYTEGSPLVLRDFDLKVGGGESVGIVGRTGSGKSSVLLTLFRLMHIHSGTIKIDGVDISSVPLSVLRKVIATIPQESVVYTGTLRENIVLDGGGGEKDDELAWKALNIVSPELATKFKEQGGLAYDLGGGGGLSEGEKSLVVVSRALYARFKGAKILVLDEATAKLDEVTERRISDIVGEYFIAAGVTVVAVAHRTDTLKGFNKVAEMRDGVVIGEKAGVRRV</sequence>
<dbReference type="OrthoDB" id="6500128at2759"/>
<dbReference type="GO" id="GO:0005524">
    <property type="term" value="F:ATP binding"/>
    <property type="evidence" value="ECO:0007669"/>
    <property type="project" value="UniProtKB-KW"/>
</dbReference>
<evidence type="ECO:0000259" key="12">
    <source>
        <dbReference type="PROSITE" id="PS50929"/>
    </source>
</evidence>
<dbReference type="Pfam" id="PF00005">
    <property type="entry name" value="ABC_tran"/>
    <property type="match status" value="1"/>
</dbReference>
<dbReference type="GO" id="GO:0140359">
    <property type="term" value="F:ABC-type transporter activity"/>
    <property type="evidence" value="ECO:0007669"/>
    <property type="project" value="InterPro"/>
</dbReference>
<dbReference type="PANTHER" id="PTHR24223">
    <property type="entry name" value="ATP-BINDING CASSETTE SUB-FAMILY C"/>
    <property type="match status" value="1"/>
</dbReference>
<evidence type="ECO:0000313" key="14">
    <source>
        <dbReference type="Proteomes" id="UP001165082"/>
    </source>
</evidence>
<evidence type="ECO:0000256" key="6">
    <source>
        <dbReference type="ARBA" id="ARBA00022989"/>
    </source>
</evidence>
<feature type="region of interest" description="Disordered" evidence="8">
    <location>
        <begin position="618"/>
        <end position="646"/>
    </location>
</feature>
<dbReference type="InterPro" id="IPR036640">
    <property type="entry name" value="ABC1_TM_sf"/>
</dbReference>
<dbReference type="CDD" id="cd18580">
    <property type="entry name" value="ABC_6TM_ABCC_D2"/>
    <property type="match status" value="1"/>
</dbReference>
<feature type="domain" description="ABC transmembrane type-1" evidence="12">
    <location>
        <begin position="716"/>
        <end position="956"/>
    </location>
</feature>
<feature type="compositionally biased region" description="Low complexity" evidence="8">
    <location>
        <begin position="580"/>
        <end position="592"/>
    </location>
</feature>
<feature type="compositionally biased region" description="Basic and acidic residues" evidence="8">
    <location>
        <begin position="558"/>
        <end position="573"/>
    </location>
</feature>
<evidence type="ECO:0000256" key="3">
    <source>
        <dbReference type="ARBA" id="ARBA00022692"/>
    </source>
</evidence>
<dbReference type="SUPFAM" id="SSF52540">
    <property type="entry name" value="P-loop containing nucleoside triphosphate hydrolases"/>
    <property type="match status" value="2"/>
</dbReference>
<dbReference type="PROSITE" id="PS50929">
    <property type="entry name" value="ABC_TM1F"/>
    <property type="match status" value="1"/>
</dbReference>
<dbReference type="InterPro" id="IPR017871">
    <property type="entry name" value="ABC_transporter-like_CS"/>
</dbReference>
<evidence type="ECO:0000256" key="5">
    <source>
        <dbReference type="ARBA" id="ARBA00022840"/>
    </source>
</evidence>
<dbReference type="Pfam" id="PF00664">
    <property type="entry name" value="ABC_membrane"/>
    <property type="match status" value="1"/>
</dbReference>
<dbReference type="PROSITE" id="PS50893">
    <property type="entry name" value="ABC_TRANSPORTER_2"/>
    <property type="match status" value="2"/>
</dbReference>
<feature type="compositionally biased region" description="Basic and acidic residues" evidence="8">
    <location>
        <begin position="618"/>
        <end position="633"/>
    </location>
</feature>
<dbReference type="InterPro" id="IPR050173">
    <property type="entry name" value="ABC_transporter_C-like"/>
</dbReference>
<keyword evidence="3 9" id="KW-0812">Transmembrane</keyword>
<dbReference type="GO" id="GO:0016887">
    <property type="term" value="F:ATP hydrolysis activity"/>
    <property type="evidence" value="ECO:0007669"/>
    <property type="project" value="InterPro"/>
</dbReference>
<evidence type="ECO:0000256" key="2">
    <source>
        <dbReference type="ARBA" id="ARBA00022448"/>
    </source>
</evidence>
<gene>
    <name evidence="13" type="ORF">TrRE_jg6249</name>
</gene>
<dbReference type="SUPFAM" id="SSF90123">
    <property type="entry name" value="ABC transporter transmembrane region"/>
    <property type="match status" value="2"/>
</dbReference>
<dbReference type="PROSITE" id="PS00211">
    <property type="entry name" value="ABC_TRANSPORTER_1"/>
    <property type="match status" value="1"/>
</dbReference>
<dbReference type="InterPro" id="IPR011527">
    <property type="entry name" value="ABC1_TM_dom"/>
</dbReference>
<keyword evidence="14" id="KW-1185">Reference proteome</keyword>
<evidence type="ECO:0000259" key="11">
    <source>
        <dbReference type="PROSITE" id="PS50893"/>
    </source>
</evidence>
<protein>
    <submittedName>
        <fullName evidence="13">Uncharacterized protein</fullName>
    </submittedName>
</protein>
<comment type="subcellular location">
    <subcellularLocation>
        <location evidence="1">Membrane</location>
        <topology evidence="1">Multi-pass membrane protein</topology>
    </subcellularLocation>
</comment>
<dbReference type="GO" id="GO:0016020">
    <property type="term" value="C:membrane"/>
    <property type="evidence" value="ECO:0007669"/>
    <property type="project" value="UniProtKB-SubCell"/>
</dbReference>
<feature type="chain" id="PRO_5040933928" evidence="10">
    <location>
        <begin position="20"/>
        <end position="1220"/>
    </location>
</feature>
<comment type="caution">
    <text evidence="13">The sequence shown here is derived from an EMBL/GenBank/DDBJ whole genome shotgun (WGS) entry which is preliminary data.</text>
</comment>
<dbReference type="AlphaFoldDB" id="A0A9W7G190"/>
<keyword evidence="2" id="KW-0813">Transport</keyword>
<evidence type="ECO:0000256" key="1">
    <source>
        <dbReference type="ARBA" id="ARBA00004141"/>
    </source>
</evidence>
<feature type="transmembrane region" description="Helical" evidence="9">
    <location>
        <begin position="809"/>
        <end position="828"/>
    </location>
</feature>
<dbReference type="Gene3D" id="1.20.1560.10">
    <property type="entry name" value="ABC transporter type 1, transmembrane domain"/>
    <property type="match status" value="2"/>
</dbReference>
<keyword evidence="7 9" id="KW-0472">Membrane</keyword>
<proteinExistence type="predicted"/>
<organism evidence="13 14">
    <name type="scientific">Triparma retinervis</name>
    <dbReference type="NCBI Taxonomy" id="2557542"/>
    <lineage>
        <taxon>Eukaryota</taxon>
        <taxon>Sar</taxon>
        <taxon>Stramenopiles</taxon>
        <taxon>Ochrophyta</taxon>
        <taxon>Bolidophyceae</taxon>
        <taxon>Parmales</taxon>
        <taxon>Triparmaceae</taxon>
        <taxon>Triparma</taxon>
    </lineage>
</organism>
<dbReference type="EMBL" id="BRXZ01007679">
    <property type="protein sequence ID" value="GMI31751.1"/>
    <property type="molecule type" value="Genomic_DNA"/>
</dbReference>
<dbReference type="InterPro" id="IPR044726">
    <property type="entry name" value="ABCC_6TM_D2"/>
</dbReference>
<evidence type="ECO:0000256" key="9">
    <source>
        <dbReference type="SAM" id="Phobius"/>
    </source>
</evidence>
<accession>A0A9W7G190</accession>
<dbReference type="InterPro" id="IPR003593">
    <property type="entry name" value="AAA+_ATPase"/>
</dbReference>
<evidence type="ECO:0000256" key="4">
    <source>
        <dbReference type="ARBA" id="ARBA00022741"/>
    </source>
</evidence>
<dbReference type="Proteomes" id="UP001165082">
    <property type="component" value="Unassembled WGS sequence"/>
</dbReference>
<dbReference type="InterPro" id="IPR003439">
    <property type="entry name" value="ABC_transporter-like_ATP-bd"/>
</dbReference>
<feature type="region of interest" description="Disordered" evidence="8">
    <location>
        <begin position="558"/>
        <end position="604"/>
    </location>
</feature>
<dbReference type="SMART" id="SM00382">
    <property type="entry name" value="AAA"/>
    <property type="match status" value="2"/>
</dbReference>
<keyword evidence="10" id="KW-0732">Signal</keyword>
<evidence type="ECO:0000256" key="7">
    <source>
        <dbReference type="ARBA" id="ARBA00023136"/>
    </source>
</evidence>
<evidence type="ECO:0000256" key="10">
    <source>
        <dbReference type="SAM" id="SignalP"/>
    </source>
</evidence>
<evidence type="ECO:0000313" key="13">
    <source>
        <dbReference type="EMBL" id="GMI31751.1"/>
    </source>
</evidence>
<name>A0A9W7G190_9STRA</name>
<reference evidence="13" key="1">
    <citation type="submission" date="2022-07" db="EMBL/GenBank/DDBJ databases">
        <title>Genome analysis of Parmales, a sister group of diatoms, reveals the evolutionary specialization of diatoms from phago-mixotrophs to photoautotrophs.</title>
        <authorList>
            <person name="Ban H."/>
            <person name="Sato S."/>
            <person name="Yoshikawa S."/>
            <person name="Kazumasa Y."/>
            <person name="Nakamura Y."/>
            <person name="Ichinomiya M."/>
            <person name="Saitoh K."/>
            <person name="Sato N."/>
            <person name="Blanc-Mathieu R."/>
            <person name="Endo H."/>
            <person name="Kuwata A."/>
            <person name="Ogata H."/>
        </authorList>
    </citation>
    <scope>NUCLEOTIDE SEQUENCE</scope>
</reference>
<feature type="signal peptide" evidence="10">
    <location>
        <begin position="1"/>
        <end position="19"/>
    </location>
</feature>
<feature type="domain" description="ABC transporter" evidence="11">
    <location>
        <begin position="359"/>
        <end position="585"/>
    </location>
</feature>
<feature type="domain" description="ABC transporter" evidence="11">
    <location>
        <begin position="990"/>
        <end position="1220"/>
    </location>
</feature>
<evidence type="ECO:0000256" key="8">
    <source>
        <dbReference type="SAM" id="MobiDB-lite"/>
    </source>
</evidence>